<evidence type="ECO:0000256" key="1">
    <source>
        <dbReference type="ARBA" id="ARBA00022679"/>
    </source>
</evidence>
<dbReference type="AlphaFoldDB" id="A0A1X4N9V9"/>
<dbReference type="PANTHER" id="PTHR13947">
    <property type="entry name" value="GNAT FAMILY N-ACETYLTRANSFERASE"/>
    <property type="match status" value="1"/>
</dbReference>
<evidence type="ECO:0000259" key="2">
    <source>
        <dbReference type="PROSITE" id="PS51186"/>
    </source>
</evidence>
<name>A0A1X4N9V9_9RHOB</name>
<dbReference type="CDD" id="cd04301">
    <property type="entry name" value="NAT_SF"/>
    <property type="match status" value="1"/>
</dbReference>
<dbReference type="Pfam" id="PF00583">
    <property type="entry name" value="Acetyltransf_1"/>
    <property type="match status" value="1"/>
</dbReference>
<dbReference type="InterPro" id="IPR000182">
    <property type="entry name" value="GNAT_dom"/>
</dbReference>
<dbReference type="Proteomes" id="UP000193926">
    <property type="component" value="Unassembled WGS sequence"/>
</dbReference>
<comment type="caution">
    <text evidence="3">The sequence shown here is derived from an EMBL/GenBank/DDBJ whole genome shotgun (WGS) entry which is preliminary data.</text>
</comment>
<dbReference type="InterPro" id="IPR050769">
    <property type="entry name" value="NAT_camello-type"/>
</dbReference>
<dbReference type="OrthoDB" id="273614at2"/>
<keyword evidence="4" id="KW-1185">Reference proteome</keyword>
<feature type="domain" description="N-acetyltransferase" evidence="2">
    <location>
        <begin position="5"/>
        <end position="161"/>
    </location>
</feature>
<dbReference type="RefSeq" id="WP_085641513.1">
    <property type="nucleotide sequence ID" value="NZ_JFKC01000038.1"/>
</dbReference>
<dbReference type="SUPFAM" id="SSF55729">
    <property type="entry name" value="Acyl-CoA N-acyltransferases (Nat)"/>
    <property type="match status" value="1"/>
</dbReference>
<keyword evidence="1 3" id="KW-0808">Transferase</keyword>
<dbReference type="InterPro" id="IPR016181">
    <property type="entry name" value="Acyl_CoA_acyltransferase"/>
</dbReference>
<sequence>MDDTVTFRDYRPGDLEWLVGAHARHYAEAEGFDDTFGPLVESILRDFTAQHDPDREKGWIAERDGKPLGSIFCVRLDDQTAKLRLFFTAPEARGLGLGKRLLDVCMGFARERGYTRMELWTHESHKAACALYSRAGWVCTSSKPVHSFGVDLVEQAWEVKL</sequence>
<evidence type="ECO:0000313" key="3">
    <source>
        <dbReference type="EMBL" id="OSQ43174.1"/>
    </source>
</evidence>
<dbReference type="STRING" id="1123756.MGEO_19920"/>
<dbReference type="PANTHER" id="PTHR13947:SF37">
    <property type="entry name" value="LD18367P"/>
    <property type="match status" value="1"/>
</dbReference>
<gene>
    <name evidence="3" type="ORF">MGEO_19920</name>
</gene>
<reference evidence="3 4" key="1">
    <citation type="submission" date="2014-03" db="EMBL/GenBank/DDBJ databases">
        <title>The draft genome sequence of Marivita geojedonensis KCTC 23882.</title>
        <authorList>
            <person name="Lai Q."/>
            <person name="Shao Z."/>
        </authorList>
    </citation>
    <scope>NUCLEOTIDE SEQUENCE [LARGE SCALE GENOMIC DNA]</scope>
    <source>
        <strain evidence="3 4">DPG-138</strain>
    </source>
</reference>
<organism evidence="3 4">
    <name type="scientific">Marivita geojedonensis</name>
    <dbReference type="NCBI Taxonomy" id="1123756"/>
    <lineage>
        <taxon>Bacteria</taxon>
        <taxon>Pseudomonadati</taxon>
        <taxon>Pseudomonadota</taxon>
        <taxon>Alphaproteobacteria</taxon>
        <taxon>Rhodobacterales</taxon>
        <taxon>Roseobacteraceae</taxon>
        <taxon>Marivita</taxon>
    </lineage>
</organism>
<evidence type="ECO:0000313" key="4">
    <source>
        <dbReference type="Proteomes" id="UP000193926"/>
    </source>
</evidence>
<proteinExistence type="predicted"/>
<dbReference type="Gene3D" id="3.40.630.30">
    <property type="match status" value="1"/>
</dbReference>
<accession>A0A1X4N9V9</accession>
<dbReference type="GO" id="GO:0008080">
    <property type="term" value="F:N-acetyltransferase activity"/>
    <property type="evidence" value="ECO:0007669"/>
    <property type="project" value="InterPro"/>
</dbReference>
<dbReference type="EMBL" id="JFKC01000038">
    <property type="protein sequence ID" value="OSQ43174.1"/>
    <property type="molecule type" value="Genomic_DNA"/>
</dbReference>
<dbReference type="PROSITE" id="PS51186">
    <property type="entry name" value="GNAT"/>
    <property type="match status" value="1"/>
</dbReference>
<protein>
    <submittedName>
        <fullName evidence="3">Acetyltransferase</fullName>
    </submittedName>
</protein>